<evidence type="ECO:0000313" key="10">
    <source>
        <dbReference type="Proteomes" id="UP000294772"/>
    </source>
</evidence>
<keyword evidence="2" id="KW-0813">Transport</keyword>
<evidence type="ECO:0000256" key="5">
    <source>
        <dbReference type="SAM" id="SignalP"/>
    </source>
</evidence>
<dbReference type="InterPro" id="IPR000709">
    <property type="entry name" value="Leu_Ile_Val-bd"/>
</dbReference>
<protein>
    <submittedName>
        <fullName evidence="8">Amino acid/amide ABC transporter substrate-binding protein (HAAT family)</fullName>
    </submittedName>
    <submittedName>
        <fullName evidence="7">Branched chain amino acid ABC transporter substrate-binding protein</fullName>
    </submittedName>
</protein>
<evidence type="ECO:0000256" key="4">
    <source>
        <dbReference type="ARBA" id="ARBA00022970"/>
    </source>
</evidence>
<comment type="caution">
    <text evidence="7">The sequence shown here is derived from an EMBL/GenBank/DDBJ whole genome shotgun (WGS) entry which is preliminary data.</text>
</comment>
<dbReference type="Gene3D" id="3.40.50.2300">
    <property type="match status" value="2"/>
</dbReference>
<proteinExistence type="inferred from homology"/>
<keyword evidence="4" id="KW-0029">Amino-acid transport</keyword>
<feature type="chain" id="PRO_5040677312" evidence="5">
    <location>
        <begin position="23"/>
        <end position="380"/>
    </location>
</feature>
<evidence type="ECO:0000313" key="8">
    <source>
        <dbReference type="EMBL" id="TCP09860.1"/>
    </source>
</evidence>
<keyword evidence="3 5" id="KW-0732">Signal</keyword>
<evidence type="ECO:0000313" key="7">
    <source>
        <dbReference type="EMBL" id="PPE70880.1"/>
    </source>
</evidence>
<dbReference type="EMBL" id="PSNY01000004">
    <property type="protein sequence ID" value="PPE70880.1"/>
    <property type="molecule type" value="Genomic_DNA"/>
</dbReference>
<accession>A0A2S5T7B4</accession>
<dbReference type="CDD" id="cd06342">
    <property type="entry name" value="PBP1_ABC_LIVBP-like"/>
    <property type="match status" value="1"/>
</dbReference>
<organism evidence="7 9">
    <name type="scientific">Caldimonas thermodepolymerans</name>
    <dbReference type="NCBI Taxonomy" id="215580"/>
    <lineage>
        <taxon>Bacteria</taxon>
        <taxon>Pseudomonadati</taxon>
        <taxon>Pseudomonadota</taxon>
        <taxon>Betaproteobacteria</taxon>
        <taxon>Burkholderiales</taxon>
        <taxon>Sphaerotilaceae</taxon>
        <taxon>Caldimonas</taxon>
    </lineage>
</organism>
<reference evidence="8 10" key="2">
    <citation type="submission" date="2019-03" db="EMBL/GenBank/DDBJ databases">
        <title>Genomic Encyclopedia of Type Strains, Phase IV (KMG-IV): sequencing the most valuable type-strain genomes for metagenomic binning, comparative biology and taxonomic classification.</title>
        <authorList>
            <person name="Goeker M."/>
        </authorList>
    </citation>
    <scope>NUCLEOTIDE SEQUENCE [LARGE SCALE GENOMIC DNA]</scope>
    <source>
        <strain evidence="8 10">DSM 15264</strain>
    </source>
</reference>
<dbReference type="RefSeq" id="WP_104356572.1">
    <property type="nucleotide sequence ID" value="NZ_CALFFA010000022.1"/>
</dbReference>
<dbReference type="AlphaFoldDB" id="A0A2S5T7B4"/>
<feature type="domain" description="Leucine-binding protein" evidence="6">
    <location>
        <begin position="27"/>
        <end position="369"/>
    </location>
</feature>
<dbReference type="Proteomes" id="UP000294772">
    <property type="component" value="Unassembled WGS sequence"/>
</dbReference>
<evidence type="ECO:0000259" key="6">
    <source>
        <dbReference type="Pfam" id="PF13458"/>
    </source>
</evidence>
<evidence type="ECO:0000256" key="2">
    <source>
        <dbReference type="ARBA" id="ARBA00022448"/>
    </source>
</evidence>
<comment type="similarity">
    <text evidence="1">Belongs to the leucine-binding protein family.</text>
</comment>
<evidence type="ECO:0000313" key="9">
    <source>
        <dbReference type="Proteomes" id="UP000239406"/>
    </source>
</evidence>
<dbReference type="PANTHER" id="PTHR47151:SF2">
    <property type="entry name" value="AMINO ACID BINDING PROTEIN"/>
    <property type="match status" value="1"/>
</dbReference>
<dbReference type="OrthoDB" id="9783240at2"/>
<dbReference type="GO" id="GO:0006865">
    <property type="term" value="P:amino acid transport"/>
    <property type="evidence" value="ECO:0007669"/>
    <property type="project" value="UniProtKB-KW"/>
</dbReference>
<dbReference type="PRINTS" id="PR00337">
    <property type="entry name" value="LEUILEVALBP"/>
</dbReference>
<dbReference type="InterPro" id="IPR028082">
    <property type="entry name" value="Peripla_BP_I"/>
</dbReference>
<name>A0A2S5T7B4_9BURK</name>
<dbReference type="PANTHER" id="PTHR47151">
    <property type="entry name" value="LEU/ILE/VAL-BINDING ABC TRANSPORTER SUBUNIT"/>
    <property type="match status" value="1"/>
</dbReference>
<dbReference type="Proteomes" id="UP000239406">
    <property type="component" value="Unassembled WGS sequence"/>
</dbReference>
<sequence>MQFKYNLVVGAVALGLAGVALAQDAVVRIGHVGPTSGNIAHLGKDNELGARMAIDELNAKGVTIGGKKVKFELLAEDDAADPKQGTAAAQKLVDSGVHGVVGHLNSGTTIPASKIYSDAGIPQISPSSTNPRYTRQGFKTTFRVVADDVHLGNTLGKYAVNTLKGKAIAVIDDRTAYGQGVADEFEKGVKAAGGTVVAREFTHEKATDFTAILTSIKAKKADIVFYGGMDAVGGPMLRQMKSLGINAKFMGGDGICTGELPKLAAGTLADDQVVCAEAGGVEGEEKKAMDDFKAAFKKKFGIDVQLYAPYVYDAVMVMATAMQKADSWDPAKYLPVLAKTDGYKGVTGTISFDEKGDLKNGALTLFTYRGGKREQIAVVR</sequence>
<dbReference type="Pfam" id="PF13458">
    <property type="entry name" value="Peripla_BP_6"/>
    <property type="match status" value="1"/>
</dbReference>
<dbReference type="InterPro" id="IPR028081">
    <property type="entry name" value="Leu-bd"/>
</dbReference>
<reference evidence="7 9" key="1">
    <citation type="submission" date="2018-02" db="EMBL/GenBank/DDBJ databases">
        <title>Reclassifiation of [Polyangium] brachysporum DSM 7029 as Guopingzhaonella breviflexa gen. nov., sp. nov., a member of the family Comamonadaceae.</title>
        <authorList>
            <person name="Tang B."/>
        </authorList>
    </citation>
    <scope>NUCLEOTIDE SEQUENCE [LARGE SCALE GENOMIC DNA]</scope>
    <source>
        <strain evidence="7 9">DSM 15344</strain>
    </source>
</reference>
<evidence type="ECO:0000256" key="1">
    <source>
        <dbReference type="ARBA" id="ARBA00010062"/>
    </source>
</evidence>
<dbReference type="SUPFAM" id="SSF53822">
    <property type="entry name" value="Periplasmic binding protein-like I"/>
    <property type="match status" value="1"/>
</dbReference>
<evidence type="ECO:0000256" key="3">
    <source>
        <dbReference type="ARBA" id="ARBA00022729"/>
    </source>
</evidence>
<feature type="signal peptide" evidence="5">
    <location>
        <begin position="1"/>
        <end position="22"/>
    </location>
</feature>
<gene>
    <name evidence="7" type="ORF">C1702_04920</name>
    <name evidence="8" type="ORF">EV676_101440</name>
</gene>
<dbReference type="EMBL" id="SLXF01000001">
    <property type="protein sequence ID" value="TCP09860.1"/>
    <property type="molecule type" value="Genomic_DNA"/>
</dbReference>
<keyword evidence="9" id="KW-1185">Reference proteome</keyword>